<keyword evidence="3" id="KW-1185">Reference proteome</keyword>
<dbReference type="Pfam" id="PF02602">
    <property type="entry name" value="HEM4"/>
    <property type="match status" value="1"/>
</dbReference>
<accession>A0A511XNX6</accession>
<comment type="caution">
    <text evidence="2">The sequence shown here is derived from an EMBL/GenBank/DDBJ whole genome shotgun (WGS) entry which is preliminary data.</text>
</comment>
<sequence length="255" mass="26219">MVCGADRSGGVVSDPVLSSRFRRGVLIARPEPGLSETVRAVQALGWIPFAAPALAISPGTVPRQSGIVAALVTSSQAIPALIDAVDMHVPVFAVGDATAKRVREAGFRSVESAGGDARKLAELVRTRLVPSATPVVLLSGSRQGLELAAALRQAGFKVRRWIAYTASAVRTLPVDVLRALEADEIGVVLAYSARSGAATTAAIRAGGYSCDQIRGVAISENAARALGKNGIVSVVTATHPDAESVLDALGPAPRD</sequence>
<dbReference type="InterPro" id="IPR003754">
    <property type="entry name" value="4pyrrol_synth_uPrphyn_synth"/>
</dbReference>
<dbReference type="AlphaFoldDB" id="A0A511XNX6"/>
<gene>
    <name evidence="2" type="ORF">AOE01nite_28610</name>
</gene>
<dbReference type="GO" id="GO:0005829">
    <property type="term" value="C:cytosol"/>
    <property type="evidence" value="ECO:0007669"/>
    <property type="project" value="TreeGrafter"/>
</dbReference>
<dbReference type="Gene3D" id="3.40.50.10090">
    <property type="match status" value="2"/>
</dbReference>
<dbReference type="CDD" id="cd06578">
    <property type="entry name" value="HemD"/>
    <property type="match status" value="1"/>
</dbReference>
<evidence type="ECO:0000259" key="1">
    <source>
        <dbReference type="Pfam" id="PF02602"/>
    </source>
</evidence>
<dbReference type="InterPro" id="IPR036108">
    <property type="entry name" value="4pyrrol_syn_uPrphyn_synt_sf"/>
</dbReference>
<dbReference type="GO" id="GO:0004852">
    <property type="term" value="F:uroporphyrinogen-III synthase activity"/>
    <property type="evidence" value="ECO:0007669"/>
    <property type="project" value="InterPro"/>
</dbReference>
<evidence type="ECO:0000313" key="3">
    <source>
        <dbReference type="Proteomes" id="UP000321746"/>
    </source>
</evidence>
<dbReference type="GO" id="GO:0006780">
    <property type="term" value="P:uroporphyrinogen III biosynthetic process"/>
    <property type="evidence" value="ECO:0007669"/>
    <property type="project" value="InterPro"/>
</dbReference>
<dbReference type="InterPro" id="IPR039793">
    <property type="entry name" value="UROS/Hem4"/>
</dbReference>
<dbReference type="EMBL" id="BJYG01000048">
    <property type="protein sequence ID" value="GEN64637.1"/>
    <property type="molecule type" value="Genomic_DNA"/>
</dbReference>
<proteinExistence type="predicted"/>
<protein>
    <recommendedName>
        <fullName evidence="1">Tetrapyrrole biosynthesis uroporphyrinogen III synthase domain-containing protein</fullName>
    </recommendedName>
</protein>
<dbReference type="PANTHER" id="PTHR12390:SF0">
    <property type="entry name" value="UROPORPHYRINOGEN-III SYNTHASE"/>
    <property type="match status" value="1"/>
</dbReference>
<name>A0A511XNX6_9PROT</name>
<dbReference type="Proteomes" id="UP000321746">
    <property type="component" value="Unassembled WGS sequence"/>
</dbReference>
<evidence type="ECO:0000313" key="2">
    <source>
        <dbReference type="EMBL" id="GEN64637.1"/>
    </source>
</evidence>
<dbReference type="SUPFAM" id="SSF69618">
    <property type="entry name" value="HemD-like"/>
    <property type="match status" value="1"/>
</dbReference>
<organism evidence="2 3">
    <name type="scientific">Acetobacter oeni</name>
    <dbReference type="NCBI Taxonomy" id="304077"/>
    <lineage>
        <taxon>Bacteria</taxon>
        <taxon>Pseudomonadati</taxon>
        <taxon>Pseudomonadota</taxon>
        <taxon>Alphaproteobacteria</taxon>
        <taxon>Acetobacterales</taxon>
        <taxon>Acetobacteraceae</taxon>
        <taxon>Acetobacter</taxon>
    </lineage>
</organism>
<dbReference type="OrthoDB" id="7163809at2"/>
<reference evidence="2 3" key="1">
    <citation type="submission" date="2019-07" db="EMBL/GenBank/DDBJ databases">
        <title>Whole genome shotgun sequence of Acetobacter oeni NBRC 105207.</title>
        <authorList>
            <person name="Hosoyama A."/>
            <person name="Uohara A."/>
            <person name="Ohji S."/>
            <person name="Ichikawa N."/>
        </authorList>
    </citation>
    <scope>NUCLEOTIDE SEQUENCE [LARGE SCALE GENOMIC DNA]</scope>
    <source>
        <strain evidence="2 3">NBRC 105207</strain>
    </source>
</reference>
<dbReference type="PANTHER" id="PTHR12390">
    <property type="entry name" value="UROPORPHYRINOGEN III SYNTHASE"/>
    <property type="match status" value="1"/>
</dbReference>
<feature type="domain" description="Tetrapyrrole biosynthesis uroporphyrinogen III synthase" evidence="1">
    <location>
        <begin position="36"/>
        <end position="246"/>
    </location>
</feature>